<evidence type="ECO:0000313" key="2">
    <source>
        <dbReference type="Proteomes" id="UP000186132"/>
    </source>
</evidence>
<proteinExistence type="predicted"/>
<protein>
    <submittedName>
        <fullName evidence="1">Uncharacterized protein</fullName>
    </submittedName>
</protein>
<keyword evidence="2" id="KW-1185">Reference proteome</keyword>
<name>A0A1M5EE56_9ACTN</name>
<evidence type="ECO:0000313" key="1">
    <source>
        <dbReference type="EMBL" id="SHF77476.1"/>
    </source>
</evidence>
<accession>A0A1M5EE56</accession>
<organism evidence="1 2">
    <name type="scientific">Jatrophihabitans endophyticus</name>
    <dbReference type="NCBI Taxonomy" id="1206085"/>
    <lineage>
        <taxon>Bacteria</taxon>
        <taxon>Bacillati</taxon>
        <taxon>Actinomycetota</taxon>
        <taxon>Actinomycetes</taxon>
        <taxon>Jatrophihabitantales</taxon>
        <taxon>Jatrophihabitantaceae</taxon>
        <taxon>Jatrophihabitans</taxon>
    </lineage>
</organism>
<reference evidence="1 2" key="1">
    <citation type="submission" date="2016-11" db="EMBL/GenBank/DDBJ databases">
        <authorList>
            <person name="Jaros S."/>
            <person name="Januszkiewicz K."/>
            <person name="Wedrychowicz H."/>
        </authorList>
    </citation>
    <scope>NUCLEOTIDE SEQUENCE [LARGE SCALE GENOMIC DNA]</scope>
    <source>
        <strain evidence="1 2">DSM 45627</strain>
    </source>
</reference>
<dbReference type="Proteomes" id="UP000186132">
    <property type="component" value="Unassembled WGS sequence"/>
</dbReference>
<dbReference type="AlphaFoldDB" id="A0A1M5EE56"/>
<gene>
    <name evidence="1" type="ORF">SAMN05443575_0867</name>
</gene>
<sequence>MESVDACAPILCGIAANRLYALLGVSAGELPDITDHPQTIGRLLDCVTTELSELSANPVVSEAVSLVGAARRHLEES</sequence>
<dbReference type="EMBL" id="FQVU01000001">
    <property type="protein sequence ID" value="SHF77476.1"/>
    <property type="molecule type" value="Genomic_DNA"/>
</dbReference>